<sequence length="63" mass="6694">MTAPSNKAAGRGIGGRGRGLSPEGCDSGDIEIQGLSQKLREFLFGRRLGELTPEFQCSSLQLV</sequence>
<gene>
    <name evidence="2" type="ORF">L1F29_03785</name>
</gene>
<evidence type="ECO:0000256" key="1">
    <source>
        <dbReference type="SAM" id="MobiDB-lite"/>
    </source>
</evidence>
<accession>A0ABY5SAM0</accession>
<proteinExistence type="predicted"/>
<dbReference type="Proteomes" id="UP001057877">
    <property type="component" value="Chromosome"/>
</dbReference>
<evidence type="ECO:0000313" key="2">
    <source>
        <dbReference type="EMBL" id="UVI30996.1"/>
    </source>
</evidence>
<dbReference type="RefSeq" id="WP_258387059.1">
    <property type="nucleotide sequence ID" value="NZ_CP091430.1"/>
</dbReference>
<protein>
    <submittedName>
        <fullName evidence="2">Uncharacterized protein</fullName>
    </submittedName>
</protein>
<organism evidence="2 3">
    <name type="scientific">Paenibacillus spongiae</name>
    <dbReference type="NCBI Taxonomy" id="2909671"/>
    <lineage>
        <taxon>Bacteria</taxon>
        <taxon>Bacillati</taxon>
        <taxon>Bacillota</taxon>
        <taxon>Bacilli</taxon>
        <taxon>Bacillales</taxon>
        <taxon>Paenibacillaceae</taxon>
        <taxon>Paenibacillus</taxon>
    </lineage>
</organism>
<feature type="region of interest" description="Disordered" evidence="1">
    <location>
        <begin position="1"/>
        <end position="27"/>
    </location>
</feature>
<reference evidence="2" key="1">
    <citation type="submission" date="2022-01" db="EMBL/GenBank/DDBJ databases">
        <title>Paenibacillus spongiae sp. nov., isolated from marine sponge.</title>
        <authorList>
            <person name="Li Z."/>
            <person name="Zhang M."/>
        </authorList>
    </citation>
    <scope>NUCLEOTIDE SEQUENCE</scope>
    <source>
        <strain evidence="2">PHS-Z3</strain>
    </source>
</reference>
<evidence type="ECO:0000313" key="3">
    <source>
        <dbReference type="Proteomes" id="UP001057877"/>
    </source>
</evidence>
<name>A0ABY5SAM0_9BACL</name>
<keyword evidence="3" id="KW-1185">Reference proteome</keyword>
<dbReference type="EMBL" id="CP091430">
    <property type="protein sequence ID" value="UVI30996.1"/>
    <property type="molecule type" value="Genomic_DNA"/>
</dbReference>